<reference evidence="4" key="2">
    <citation type="submission" date="2019-09" db="UniProtKB">
        <authorList>
            <consortium name="WormBaseParasite"/>
        </authorList>
    </citation>
    <scope>IDENTIFICATION</scope>
</reference>
<dbReference type="WBParaSite" id="HPBE_0001340701-mRNA-1">
    <property type="protein sequence ID" value="HPBE_0001340701-mRNA-1"/>
    <property type="gene ID" value="HPBE_0001340701"/>
</dbReference>
<accession>A0A183FXU7</accession>
<feature type="transmembrane region" description="Helical" evidence="1">
    <location>
        <begin position="20"/>
        <end position="43"/>
    </location>
</feature>
<proteinExistence type="predicted"/>
<gene>
    <name evidence="2" type="ORF">HPBE_LOCUS13408</name>
</gene>
<organism evidence="3 4">
    <name type="scientific">Heligmosomoides polygyrus</name>
    <name type="common">Parasitic roundworm</name>
    <dbReference type="NCBI Taxonomy" id="6339"/>
    <lineage>
        <taxon>Eukaryota</taxon>
        <taxon>Metazoa</taxon>
        <taxon>Ecdysozoa</taxon>
        <taxon>Nematoda</taxon>
        <taxon>Chromadorea</taxon>
        <taxon>Rhabditida</taxon>
        <taxon>Rhabditina</taxon>
        <taxon>Rhabditomorpha</taxon>
        <taxon>Strongyloidea</taxon>
        <taxon>Heligmosomidae</taxon>
        <taxon>Heligmosomoides</taxon>
    </lineage>
</organism>
<name>A0A183FXU7_HELPZ</name>
<reference evidence="2 3" key="1">
    <citation type="submission" date="2018-11" db="EMBL/GenBank/DDBJ databases">
        <authorList>
            <consortium name="Pathogen Informatics"/>
        </authorList>
    </citation>
    <scope>NUCLEOTIDE SEQUENCE [LARGE SCALE GENOMIC DNA]</scope>
</reference>
<keyword evidence="1" id="KW-0472">Membrane</keyword>
<feature type="transmembrane region" description="Helical" evidence="1">
    <location>
        <begin position="52"/>
        <end position="73"/>
    </location>
</feature>
<evidence type="ECO:0000256" key="1">
    <source>
        <dbReference type="SAM" id="Phobius"/>
    </source>
</evidence>
<evidence type="ECO:0000313" key="2">
    <source>
        <dbReference type="EMBL" id="VDO96020.1"/>
    </source>
</evidence>
<protein>
    <submittedName>
        <fullName evidence="4">Transmembrane protein</fullName>
    </submittedName>
</protein>
<dbReference type="Proteomes" id="UP000050761">
    <property type="component" value="Unassembled WGS sequence"/>
</dbReference>
<evidence type="ECO:0000313" key="4">
    <source>
        <dbReference type="WBParaSite" id="HPBE_0001340701-mRNA-1"/>
    </source>
</evidence>
<keyword evidence="1" id="KW-1133">Transmembrane helix</keyword>
<keyword evidence="3" id="KW-1185">Reference proteome</keyword>
<evidence type="ECO:0000313" key="3">
    <source>
        <dbReference type="Proteomes" id="UP000050761"/>
    </source>
</evidence>
<feature type="transmembrane region" description="Helical" evidence="1">
    <location>
        <begin position="85"/>
        <end position="110"/>
    </location>
</feature>
<sequence length="138" mass="15134">MCCLLSASGNLTEEVQSMVTAPITCLVLFQIATAMLLIIGVLIDTHYLMGPFLLNSVVHVCLAVGVAVAVLVSASDVRRYYGPHIVIVCFVGLALYVWFTAVVGMTVMLIRDKRRLGYDHQDDFETSRPIERISSSVI</sequence>
<keyword evidence="1" id="KW-0812">Transmembrane</keyword>
<dbReference type="AlphaFoldDB" id="A0A183FXU7"/>
<dbReference type="OrthoDB" id="5811368at2759"/>
<dbReference type="EMBL" id="UZAH01027904">
    <property type="protein sequence ID" value="VDO96020.1"/>
    <property type="molecule type" value="Genomic_DNA"/>
</dbReference>
<accession>A0A3P7Z8M3</accession>